<accession>A0ABV6NV09</accession>
<dbReference type="InterPro" id="IPR013653">
    <property type="entry name" value="GCN5-like_dom"/>
</dbReference>
<dbReference type="InterPro" id="IPR016181">
    <property type="entry name" value="Acyl_CoA_acyltransferase"/>
</dbReference>
<evidence type="ECO:0000256" key="1">
    <source>
        <dbReference type="SAM" id="MobiDB-lite"/>
    </source>
</evidence>
<dbReference type="CDD" id="cd04301">
    <property type="entry name" value="NAT_SF"/>
    <property type="match status" value="1"/>
</dbReference>
<evidence type="ECO:0000313" key="4">
    <source>
        <dbReference type="Proteomes" id="UP001589894"/>
    </source>
</evidence>
<dbReference type="Proteomes" id="UP001589894">
    <property type="component" value="Unassembled WGS sequence"/>
</dbReference>
<name>A0ABV6NV09_9ACTN</name>
<feature type="domain" description="N-acetyltransferase" evidence="2">
    <location>
        <begin position="96"/>
        <end position="232"/>
    </location>
</feature>
<proteinExistence type="predicted"/>
<protein>
    <submittedName>
        <fullName evidence="3">GNAT family N-acetyltransferase</fullName>
    </submittedName>
</protein>
<gene>
    <name evidence="3" type="ORF">ACFFHU_10745</name>
</gene>
<keyword evidence="4" id="KW-1185">Reference proteome</keyword>
<sequence>MIEKPAARPLPEAAGPSARGAADALPDVVMSWGRGWAVSRGVPSPVEVPGGFRADVGRPGHRVRYVLHTWDSGRLSALARRVTAPGTWIKAAGRAAELRGALPAGWTMDSSGHLMTARLTVGVADPPPPYRIRVALDCAVVVATVVDGDGGTAACGRMAPAGGCAIVDQVQTHPAHRRRGLGASVMRALSDHAARSGLGTGILVATDDGRRLYQTLGWTLRSEIAVAYVPQD</sequence>
<dbReference type="PROSITE" id="PS51186">
    <property type="entry name" value="GNAT"/>
    <property type="match status" value="1"/>
</dbReference>
<organism evidence="3 4">
    <name type="scientific">Plantactinospora siamensis</name>
    <dbReference type="NCBI Taxonomy" id="555372"/>
    <lineage>
        <taxon>Bacteria</taxon>
        <taxon>Bacillati</taxon>
        <taxon>Actinomycetota</taxon>
        <taxon>Actinomycetes</taxon>
        <taxon>Micromonosporales</taxon>
        <taxon>Micromonosporaceae</taxon>
        <taxon>Plantactinospora</taxon>
    </lineage>
</organism>
<reference evidence="3 4" key="1">
    <citation type="submission" date="2024-09" db="EMBL/GenBank/DDBJ databases">
        <authorList>
            <person name="Sun Q."/>
            <person name="Mori K."/>
        </authorList>
    </citation>
    <scope>NUCLEOTIDE SEQUENCE [LARGE SCALE GENOMIC DNA]</scope>
    <source>
        <strain evidence="3 4">TBRC 2205</strain>
    </source>
</reference>
<dbReference type="RefSeq" id="WP_377337761.1">
    <property type="nucleotide sequence ID" value="NZ_JBHLUE010000007.1"/>
</dbReference>
<dbReference type="Pfam" id="PF08445">
    <property type="entry name" value="FR47"/>
    <property type="match status" value="1"/>
</dbReference>
<dbReference type="SUPFAM" id="SSF55729">
    <property type="entry name" value="Acyl-CoA N-acyltransferases (Nat)"/>
    <property type="match status" value="1"/>
</dbReference>
<comment type="caution">
    <text evidence="3">The sequence shown here is derived from an EMBL/GenBank/DDBJ whole genome shotgun (WGS) entry which is preliminary data.</text>
</comment>
<evidence type="ECO:0000259" key="2">
    <source>
        <dbReference type="PROSITE" id="PS51186"/>
    </source>
</evidence>
<dbReference type="Gene3D" id="3.40.630.30">
    <property type="match status" value="1"/>
</dbReference>
<evidence type="ECO:0000313" key="3">
    <source>
        <dbReference type="EMBL" id="MFC0564611.1"/>
    </source>
</evidence>
<dbReference type="InterPro" id="IPR000182">
    <property type="entry name" value="GNAT_dom"/>
</dbReference>
<feature type="region of interest" description="Disordered" evidence="1">
    <location>
        <begin position="1"/>
        <end position="20"/>
    </location>
</feature>
<dbReference type="EMBL" id="JBHLUE010000007">
    <property type="protein sequence ID" value="MFC0564611.1"/>
    <property type="molecule type" value="Genomic_DNA"/>
</dbReference>